<feature type="domain" description="DDE Tnp4" evidence="8">
    <location>
        <begin position="164"/>
        <end position="319"/>
    </location>
</feature>
<evidence type="ECO:0000256" key="6">
    <source>
        <dbReference type="ARBA" id="ARBA00022801"/>
    </source>
</evidence>
<dbReference type="OrthoDB" id="8962680at2759"/>
<evidence type="ECO:0000256" key="7">
    <source>
        <dbReference type="ARBA" id="ARBA00023242"/>
    </source>
</evidence>
<reference evidence="9" key="2">
    <citation type="submission" date="2025-09" db="UniProtKB">
        <authorList>
            <consortium name="Ensembl"/>
        </authorList>
    </citation>
    <scope>IDENTIFICATION</scope>
</reference>
<dbReference type="AlphaFoldDB" id="A0A3B3TFK0"/>
<evidence type="ECO:0000256" key="4">
    <source>
        <dbReference type="ARBA" id="ARBA00022722"/>
    </source>
</evidence>
<keyword evidence="10" id="KW-1185">Reference proteome</keyword>
<dbReference type="InterPro" id="IPR045249">
    <property type="entry name" value="HARBI1-like"/>
</dbReference>
<evidence type="ECO:0000313" key="9">
    <source>
        <dbReference type="Ensembl" id="ENSPKIP00000041076.1"/>
    </source>
</evidence>
<comment type="cofactor">
    <cofactor evidence="1">
        <name>a divalent metal cation</name>
        <dbReference type="ChEBI" id="CHEBI:60240"/>
    </cofactor>
</comment>
<comment type="similarity">
    <text evidence="3">Belongs to the HARBI1 family.</text>
</comment>
<comment type="subcellular location">
    <subcellularLocation>
        <location evidence="2">Nucleus</location>
    </subcellularLocation>
</comment>
<keyword evidence="4" id="KW-0540">Nuclease</keyword>
<dbReference type="GeneTree" id="ENSGT00940000174412"/>
<keyword evidence="7" id="KW-0539">Nucleus</keyword>
<evidence type="ECO:0000313" key="10">
    <source>
        <dbReference type="Proteomes" id="UP000261540"/>
    </source>
</evidence>
<reference evidence="9" key="1">
    <citation type="submission" date="2025-08" db="UniProtKB">
        <authorList>
            <consortium name="Ensembl"/>
        </authorList>
    </citation>
    <scope>IDENTIFICATION</scope>
</reference>
<organism evidence="9 10">
    <name type="scientific">Paramormyrops kingsleyae</name>
    <dbReference type="NCBI Taxonomy" id="1676925"/>
    <lineage>
        <taxon>Eukaryota</taxon>
        <taxon>Metazoa</taxon>
        <taxon>Chordata</taxon>
        <taxon>Craniata</taxon>
        <taxon>Vertebrata</taxon>
        <taxon>Euteleostomi</taxon>
        <taxon>Actinopterygii</taxon>
        <taxon>Neopterygii</taxon>
        <taxon>Teleostei</taxon>
        <taxon>Osteoglossocephala</taxon>
        <taxon>Osteoglossomorpha</taxon>
        <taxon>Osteoglossiformes</taxon>
        <taxon>Mormyridae</taxon>
        <taxon>Paramormyrops</taxon>
    </lineage>
</organism>
<keyword evidence="6" id="KW-0378">Hydrolase</keyword>
<protein>
    <submittedName>
        <fullName evidence="9">Protein ALP1-like</fullName>
    </submittedName>
</protein>
<dbReference type="InterPro" id="IPR027806">
    <property type="entry name" value="HARBI1_dom"/>
</dbReference>
<keyword evidence="5" id="KW-0479">Metal-binding</keyword>
<dbReference type="Proteomes" id="UP000261540">
    <property type="component" value="Unplaced"/>
</dbReference>
<evidence type="ECO:0000259" key="8">
    <source>
        <dbReference type="Pfam" id="PF13359"/>
    </source>
</evidence>
<proteinExistence type="inferred from homology"/>
<dbReference type="RefSeq" id="XP_023657367.1">
    <property type="nucleotide sequence ID" value="XM_023801599.2"/>
</dbReference>
<dbReference type="PANTHER" id="PTHR22930:SF237">
    <property type="entry name" value="SI:CH73-257C13.2"/>
    <property type="match status" value="1"/>
</dbReference>
<dbReference type="GO" id="GO:0004518">
    <property type="term" value="F:nuclease activity"/>
    <property type="evidence" value="ECO:0007669"/>
    <property type="project" value="UniProtKB-KW"/>
</dbReference>
<evidence type="ECO:0000256" key="3">
    <source>
        <dbReference type="ARBA" id="ARBA00006958"/>
    </source>
</evidence>
<accession>A0A3B3TFK0</accession>
<dbReference type="KEGG" id="pki:111838533"/>
<dbReference type="GO" id="GO:0046872">
    <property type="term" value="F:metal ion binding"/>
    <property type="evidence" value="ECO:0007669"/>
    <property type="project" value="UniProtKB-KW"/>
</dbReference>
<dbReference type="GeneID" id="111838533"/>
<dbReference type="Pfam" id="PF13359">
    <property type="entry name" value="DDE_Tnp_4"/>
    <property type="match status" value="1"/>
</dbReference>
<dbReference type="Ensembl" id="ENSPKIT00000022106.1">
    <property type="protein sequence ID" value="ENSPKIP00000041076.1"/>
    <property type="gene ID" value="ENSPKIG00000017786.1"/>
</dbReference>
<dbReference type="PANTHER" id="PTHR22930">
    <property type="match status" value="1"/>
</dbReference>
<evidence type="ECO:0000256" key="2">
    <source>
        <dbReference type="ARBA" id="ARBA00004123"/>
    </source>
</evidence>
<sequence>MADLAALAFFVADEIDIVEIPVFLHEEFGEQRRHVSKRIGFVNDVIPLYNLSEFRSHFRLSKGQVEDVITTLGPVYQNPLNTKVPLKDIVLACLWTLANQESYRIVANRFNISKSTLMVHFHQFCVLINTHMAHHVTWPVGESLHRSELGFARAGFPRTGLAVGSCHIPIRKPHRKNPLTYLNRKKNYSVILIGFCDSQRRFCHVSVGHPGSWHDARAFRHTAVAQALAEDPPSLMPEGLHIIGDSAFPLLPQLLKPYQDNGRLTARQKKYNRKLNGARMVIEQAFGILKSKFRRLKYLQMDSIQKISSAVCACCILYNLSYDPGDQPPDIISNEALDDDTYPSQPLNEQALHYRDTICCSL</sequence>
<dbReference type="GO" id="GO:0005634">
    <property type="term" value="C:nucleus"/>
    <property type="evidence" value="ECO:0007669"/>
    <property type="project" value="UniProtKB-SubCell"/>
</dbReference>
<evidence type="ECO:0000256" key="1">
    <source>
        <dbReference type="ARBA" id="ARBA00001968"/>
    </source>
</evidence>
<dbReference type="GO" id="GO:0016787">
    <property type="term" value="F:hydrolase activity"/>
    <property type="evidence" value="ECO:0007669"/>
    <property type="project" value="UniProtKB-KW"/>
</dbReference>
<name>A0A3B3TFK0_9TELE</name>
<evidence type="ECO:0000256" key="5">
    <source>
        <dbReference type="ARBA" id="ARBA00022723"/>
    </source>
</evidence>